<proteinExistence type="predicted"/>
<evidence type="ECO:0000256" key="1">
    <source>
        <dbReference type="ARBA" id="ARBA00022741"/>
    </source>
</evidence>
<name>A0A1J4K6D0_9EUKA</name>
<dbReference type="InterPro" id="IPR011009">
    <property type="entry name" value="Kinase-like_dom_sf"/>
</dbReference>
<sequence>MQESPPLPNRNEIKSTDEAIDPTIRRKSQINSNFIFNTNLNSSQSDKDAQKSDFETYECNLTDFCGSLFYVAPEIVKDIPYNGALVDNWSLGIVLYIMVFGRLPYESQTASEIIEAIKTYHYEMDGMAMVCWPCQDLLSKVLEPNMKKRLSTGDMLKHPWVCPGNTGTVATTHQCLSRTSMKLPSIGNIKTNGVDIQPLNTRTLGDSAMTLAVNKGLLSKRLGKKLVKGPSNPKNKIVIPDVRNHI</sequence>
<dbReference type="OrthoDB" id="193931at2759"/>
<evidence type="ECO:0000259" key="4">
    <source>
        <dbReference type="PROSITE" id="PS50011"/>
    </source>
</evidence>
<evidence type="ECO:0000313" key="5">
    <source>
        <dbReference type="EMBL" id="OHT07009.1"/>
    </source>
</evidence>
<protein>
    <recommendedName>
        <fullName evidence="4">Protein kinase domain-containing protein</fullName>
    </recommendedName>
</protein>
<evidence type="ECO:0000256" key="3">
    <source>
        <dbReference type="SAM" id="MobiDB-lite"/>
    </source>
</evidence>
<comment type="caution">
    <text evidence="5">The sequence shown here is derived from an EMBL/GenBank/DDBJ whole genome shotgun (WGS) entry which is preliminary data.</text>
</comment>
<dbReference type="AlphaFoldDB" id="A0A1J4K6D0"/>
<keyword evidence="1" id="KW-0547">Nucleotide-binding</keyword>
<dbReference type="PROSITE" id="PS50011">
    <property type="entry name" value="PROTEIN_KINASE_DOM"/>
    <property type="match status" value="1"/>
</dbReference>
<reference evidence="5" key="1">
    <citation type="submission" date="2016-10" db="EMBL/GenBank/DDBJ databases">
        <authorList>
            <person name="Benchimol M."/>
            <person name="Almeida L.G."/>
            <person name="Vasconcelos A.T."/>
            <person name="Perreira-Neves A."/>
            <person name="Rosa I.A."/>
            <person name="Tasca T."/>
            <person name="Bogo M.R."/>
            <person name="de Souza W."/>
        </authorList>
    </citation>
    <scope>NUCLEOTIDE SEQUENCE [LARGE SCALE GENOMIC DNA]</scope>
    <source>
        <strain evidence="5">K</strain>
    </source>
</reference>
<dbReference type="PANTHER" id="PTHR24346">
    <property type="entry name" value="MAP/MICROTUBULE AFFINITY-REGULATING KINASE"/>
    <property type="match status" value="1"/>
</dbReference>
<dbReference type="SUPFAM" id="SSF56112">
    <property type="entry name" value="Protein kinase-like (PK-like)"/>
    <property type="match status" value="1"/>
</dbReference>
<dbReference type="GO" id="GO:0005737">
    <property type="term" value="C:cytoplasm"/>
    <property type="evidence" value="ECO:0007669"/>
    <property type="project" value="TreeGrafter"/>
</dbReference>
<feature type="region of interest" description="Disordered" evidence="3">
    <location>
        <begin position="1"/>
        <end position="22"/>
    </location>
</feature>
<dbReference type="RefSeq" id="XP_068360145.1">
    <property type="nucleotide sequence ID" value="XM_068503964.1"/>
</dbReference>
<evidence type="ECO:0000313" key="6">
    <source>
        <dbReference type="Proteomes" id="UP000179807"/>
    </source>
</evidence>
<dbReference type="Pfam" id="PF00069">
    <property type="entry name" value="Pkinase"/>
    <property type="match status" value="1"/>
</dbReference>
<organism evidence="5 6">
    <name type="scientific">Tritrichomonas foetus</name>
    <dbReference type="NCBI Taxonomy" id="1144522"/>
    <lineage>
        <taxon>Eukaryota</taxon>
        <taxon>Metamonada</taxon>
        <taxon>Parabasalia</taxon>
        <taxon>Tritrichomonadida</taxon>
        <taxon>Tritrichomonadidae</taxon>
        <taxon>Tritrichomonas</taxon>
    </lineage>
</organism>
<feature type="domain" description="Protein kinase" evidence="4">
    <location>
        <begin position="1"/>
        <end position="161"/>
    </location>
</feature>
<dbReference type="GO" id="GO:0035556">
    <property type="term" value="P:intracellular signal transduction"/>
    <property type="evidence" value="ECO:0007669"/>
    <property type="project" value="TreeGrafter"/>
</dbReference>
<dbReference type="Gene3D" id="1.10.510.10">
    <property type="entry name" value="Transferase(Phosphotransferase) domain 1"/>
    <property type="match status" value="1"/>
</dbReference>
<keyword evidence="6" id="KW-1185">Reference proteome</keyword>
<dbReference type="GO" id="GO:0004674">
    <property type="term" value="F:protein serine/threonine kinase activity"/>
    <property type="evidence" value="ECO:0007669"/>
    <property type="project" value="TreeGrafter"/>
</dbReference>
<dbReference type="InterPro" id="IPR000719">
    <property type="entry name" value="Prot_kinase_dom"/>
</dbReference>
<dbReference type="GO" id="GO:0005524">
    <property type="term" value="F:ATP binding"/>
    <property type="evidence" value="ECO:0007669"/>
    <property type="project" value="UniProtKB-KW"/>
</dbReference>
<dbReference type="PANTHER" id="PTHR24346:SF30">
    <property type="entry name" value="MATERNAL EMBRYONIC LEUCINE ZIPPER KINASE"/>
    <property type="match status" value="1"/>
</dbReference>
<accession>A0A1J4K6D0</accession>
<dbReference type="VEuPathDB" id="TrichDB:TRFO_24815"/>
<dbReference type="Proteomes" id="UP000179807">
    <property type="component" value="Unassembled WGS sequence"/>
</dbReference>
<dbReference type="EMBL" id="MLAK01000708">
    <property type="protein sequence ID" value="OHT07009.1"/>
    <property type="molecule type" value="Genomic_DNA"/>
</dbReference>
<gene>
    <name evidence="5" type="ORF">TRFO_24815</name>
</gene>
<keyword evidence="2" id="KW-0067">ATP-binding</keyword>
<dbReference type="SMART" id="SM00220">
    <property type="entry name" value="S_TKc"/>
    <property type="match status" value="1"/>
</dbReference>
<dbReference type="GeneID" id="94838668"/>
<evidence type="ECO:0000256" key="2">
    <source>
        <dbReference type="ARBA" id="ARBA00022840"/>
    </source>
</evidence>